<dbReference type="RefSeq" id="WP_067654207.1">
    <property type="nucleotide sequence ID" value="NZ_FQXG01000001.1"/>
</dbReference>
<accession>A0A1M5MVU2</accession>
<organism evidence="2 3">
    <name type="scientific">Ferrimonas marina</name>
    <dbReference type="NCBI Taxonomy" id="299255"/>
    <lineage>
        <taxon>Bacteria</taxon>
        <taxon>Pseudomonadati</taxon>
        <taxon>Pseudomonadota</taxon>
        <taxon>Gammaproteobacteria</taxon>
        <taxon>Alteromonadales</taxon>
        <taxon>Ferrimonadaceae</taxon>
        <taxon>Ferrimonas</taxon>
    </lineage>
</organism>
<dbReference type="STRING" id="299255.SAMN02745129_0788"/>
<dbReference type="OrthoDB" id="6402668at2"/>
<evidence type="ECO:0000256" key="1">
    <source>
        <dbReference type="SAM" id="MobiDB-lite"/>
    </source>
</evidence>
<gene>
    <name evidence="2" type="ORF">SAMN02745129_0788</name>
</gene>
<evidence type="ECO:0000313" key="2">
    <source>
        <dbReference type="EMBL" id="SHG81029.1"/>
    </source>
</evidence>
<keyword evidence="3" id="KW-1185">Reference proteome</keyword>
<reference evidence="2 3" key="1">
    <citation type="submission" date="2016-11" db="EMBL/GenBank/DDBJ databases">
        <authorList>
            <person name="Jaros S."/>
            <person name="Januszkiewicz K."/>
            <person name="Wedrychowicz H."/>
        </authorList>
    </citation>
    <scope>NUCLEOTIDE SEQUENCE [LARGE SCALE GENOMIC DNA]</scope>
    <source>
        <strain evidence="2 3">DSM 16917</strain>
    </source>
</reference>
<dbReference type="EMBL" id="FQXG01000001">
    <property type="protein sequence ID" value="SHG81029.1"/>
    <property type="molecule type" value="Genomic_DNA"/>
</dbReference>
<feature type="compositionally biased region" description="Basic and acidic residues" evidence="1">
    <location>
        <begin position="12"/>
        <end position="21"/>
    </location>
</feature>
<dbReference type="AlphaFoldDB" id="A0A1M5MVU2"/>
<evidence type="ECO:0000313" key="3">
    <source>
        <dbReference type="Proteomes" id="UP000184268"/>
    </source>
</evidence>
<sequence length="93" mass="10321">MQPIGWSPVNPGEHKPVKSDANGERVKLDALAPVSGTSLVVPKDSQGWEAWHNGRDRLHQDRPFHPGLAQYQAIADDGLRNQLQRMVGVDLYV</sequence>
<dbReference type="Proteomes" id="UP000184268">
    <property type="component" value="Unassembled WGS sequence"/>
</dbReference>
<proteinExistence type="predicted"/>
<protein>
    <submittedName>
        <fullName evidence="2">Uncharacterized protein</fullName>
    </submittedName>
</protein>
<feature type="region of interest" description="Disordered" evidence="1">
    <location>
        <begin position="1"/>
        <end position="21"/>
    </location>
</feature>
<name>A0A1M5MVU2_9GAMM</name>